<keyword evidence="1" id="KW-0175">Coiled coil</keyword>
<accession>A0A1J4KDQ7</accession>
<dbReference type="RefSeq" id="XP_068360733.1">
    <property type="nucleotide sequence ID" value="XM_068503597.1"/>
</dbReference>
<keyword evidence="3" id="KW-1185">Reference proteome</keyword>
<comment type="caution">
    <text evidence="2">The sequence shown here is derived from an EMBL/GenBank/DDBJ whole genome shotgun (WGS) entry which is preliminary data.</text>
</comment>
<evidence type="ECO:0000313" key="2">
    <source>
        <dbReference type="EMBL" id="OHT07597.1"/>
    </source>
</evidence>
<organism evidence="2 3">
    <name type="scientific">Tritrichomonas foetus</name>
    <dbReference type="NCBI Taxonomy" id="1144522"/>
    <lineage>
        <taxon>Eukaryota</taxon>
        <taxon>Metamonada</taxon>
        <taxon>Parabasalia</taxon>
        <taxon>Tritrichomonadida</taxon>
        <taxon>Tritrichomonadidae</taxon>
        <taxon>Tritrichomonas</taxon>
    </lineage>
</organism>
<dbReference type="EMBL" id="MLAK01000692">
    <property type="protein sequence ID" value="OHT07597.1"/>
    <property type="molecule type" value="Genomic_DNA"/>
</dbReference>
<dbReference type="GeneID" id="94838301"/>
<sequence length="231" mass="26780">MIAAYNLMYQSEQQYLDNIAKVPPNLREYASRQHESIPEALNKLSYLEGKHYQIADSTHSNLRNFPNDFQILLTLEADFSKKRDVLKTYEDSVRKSNNAVESAKVALIKAQSSGKQTNINQAKQNLSAAERKLEDDTKSKEKFEQQLKEDEIPYKSRFLDSYVTQVSALLDLRSKEADEYANLVDDYLSAIEKFTDLQENSSTQEKWNKEKDEYDQLWEELNEKSAGKDNE</sequence>
<dbReference type="AlphaFoldDB" id="A0A1J4KDQ7"/>
<feature type="coiled-coil region" evidence="1">
    <location>
        <begin position="112"/>
        <end position="146"/>
    </location>
</feature>
<dbReference type="VEuPathDB" id="TrichDB:TRFO_24159"/>
<proteinExistence type="predicted"/>
<evidence type="ECO:0000313" key="3">
    <source>
        <dbReference type="Proteomes" id="UP000179807"/>
    </source>
</evidence>
<reference evidence="2" key="1">
    <citation type="submission" date="2016-10" db="EMBL/GenBank/DDBJ databases">
        <authorList>
            <person name="Benchimol M."/>
            <person name="Almeida L.G."/>
            <person name="Vasconcelos A.T."/>
            <person name="Perreira-Neves A."/>
            <person name="Rosa I.A."/>
            <person name="Tasca T."/>
            <person name="Bogo M.R."/>
            <person name="de Souza W."/>
        </authorList>
    </citation>
    <scope>NUCLEOTIDE SEQUENCE [LARGE SCALE GENOMIC DNA]</scope>
    <source>
        <strain evidence="2">K</strain>
    </source>
</reference>
<evidence type="ECO:0000256" key="1">
    <source>
        <dbReference type="SAM" id="Coils"/>
    </source>
</evidence>
<gene>
    <name evidence="2" type="ORF">TRFO_24159</name>
</gene>
<name>A0A1J4KDQ7_9EUKA</name>
<dbReference type="Proteomes" id="UP000179807">
    <property type="component" value="Unassembled WGS sequence"/>
</dbReference>
<protein>
    <submittedName>
        <fullName evidence="2">Uncharacterized protein</fullName>
    </submittedName>
</protein>